<proteinExistence type="predicted"/>
<gene>
    <name evidence="1" type="ORF">AMTR_s00158p00090880</name>
</gene>
<dbReference type="Gramene" id="ERN10964">
    <property type="protein sequence ID" value="ERN10964"/>
    <property type="gene ID" value="AMTR_s00158p00090880"/>
</dbReference>
<evidence type="ECO:0000313" key="1">
    <source>
        <dbReference type="EMBL" id="ERN10964.1"/>
    </source>
</evidence>
<name>W1PSY6_AMBTC</name>
<accession>W1PSY6</accession>
<keyword evidence="2" id="KW-1185">Reference proteome</keyword>
<sequence length="112" mass="12354">MVSPLMMIDDERILMHLLHGYALLGSFWNDPKGHMRIAALWCFVFDMLTGRNGIIVDGGSATLTTQDKGQFLMASRSLFPYAASQAILPPFCGHKTLQNKISAELINNKGEG</sequence>
<reference evidence="2" key="1">
    <citation type="journal article" date="2013" name="Science">
        <title>The Amborella genome and the evolution of flowering plants.</title>
        <authorList>
            <consortium name="Amborella Genome Project"/>
        </authorList>
    </citation>
    <scope>NUCLEOTIDE SEQUENCE [LARGE SCALE GENOMIC DNA]</scope>
</reference>
<dbReference type="HOGENOM" id="CLU_2149260_0_0_1"/>
<protein>
    <submittedName>
        <fullName evidence="1">Uncharacterized protein</fullName>
    </submittedName>
</protein>
<dbReference type="EMBL" id="KI392738">
    <property type="protein sequence ID" value="ERN10964.1"/>
    <property type="molecule type" value="Genomic_DNA"/>
</dbReference>
<dbReference type="Proteomes" id="UP000017836">
    <property type="component" value="Unassembled WGS sequence"/>
</dbReference>
<evidence type="ECO:0000313" key="2">
    <source>
        <dbReference type="Proteomes" id="UP000017836"/>
    </source>
</evidence>
<organism evidence="1 2">
    <name type="scientific">Amborella trichopoda</name>
    <dbReference type="NCBI Taxonomy" id="13333"/>
    <lineage>
        <taxon>Eukaryota</taxon>
        <taxon>Viridiplantae</taxon>
        <taxon>Streptophyta</taxon>
        <taxon>Embryophyta</taxon>
        <taxon>Tracheophyta</taxon>
        <taxon>Spermatophyta</taxon>
        <taxon>Magnoliopsida</taxon>
        <taxon>Amborellales</taxon>
        <taxon>Amborellaceae</taxon>
        <taxon>Amborella</taxon>
    </lineage>
</organism>
<dbReference type="AlphaFoldDB" id="W1PSY6"/>